<keyword evidence="2" id="KW-1185">Reference proteome</keyword>
<evidence type="ECO:0000313" key="2">
    <source>
        <dbReference type="Proteomes" id="UP001501020"/>
    </source>
</evidence>
<dbReference type="InterPro" id="IPR051082">
    <property type="entry name" value="Pentapeptide-BTB/POZ_domain"/>
</dbReference>
<dbReference type="EMBL" id="BAAAMR010000008">
    <property type="protein sequence ID" value="GAA2126041.1"/>
    <property type="molecule type" value="Genomic_DNA"/>
</dbReference>
<dbReference type="PANTHER" id="PTHR14136:SF17">
    <property type="entry name" value="BTB_POZ DOMAIN-CONTAINING PROTEIN KCTD9"/>
    <property type="match status" value="1"/>
</dbReference>
<sequence>MLSINAAATVWRMERWTEPLMAARLEEALEEALTGGDWAAALGERPPFELETDLGGAPLAGRDLTGIDLTRAVLDFADLSRADLTGAVLLDVSARHTDLSGTVLVDADLSASRLSEARLTGCRASGLRAVQTTVLTCDLSGADLTGADLTGGIWTGNLTDPAAFEAAVTTGTQNSYPATTWHATSPRHGEALSALAGERDAARARWAAPEQAANLEDVIRAAKRGDDWTDARYPASDGNYTDLQGAPLAGRDLRGVDLFGAELDHADLSGADLTGARLNKITTVGADFTGALLDGADLHWAVLSRGDFTRARFRNATVHHVLFVNAVLDSADFTAATITDTTMYGATRGGTLLDHATTDGLRH</sequence>
<gene>
    <name evidence="1" type="ORF">GCM10009727_14930</name>
</gene>
<protein>
    <recommendedName>
        <fullName evidence="3">Pentapeptide repeat-containing protein</fullName>
    </recommendedName>
</protein>
<dbReference type="Pfam" id="PF00805">
    <property type="entry name" value="Pentapeptide"/>
    <property type="match status" value="5"/>
</dbReference>
<organism evidence="1 2">
    <name type="scientific">Actinomadura napierensis</name>
    <dbReference type="NCBI Taxonomy" id="267854"/>
    <lineage>
        <taxon>Bacteria</taxon>
        <taxon>Bacillati</taxon>
        <taxon>Actinomycetota</taxon>
        <taxon>Actinomycetes</taxon>
        <taxon>Streptosporangiales</taxon>
        <taxon>Thermomonosporaceae</taxon>
        <taxon>Actinomadura</taxon>
    </lineage>
</organism>
<accession>A0ABP5K7E6</accession>
<evidence type="ECO:0000313" key="1">
    <source>
        <dbReference type="EMBL" id="GAA2126041.1"/>
    </source>
</evidence>
<reference evidence="2" key="1">
    <citation type="journal article" date="2019" name="Int. J. Syst. Evol. Microbiol.">
        <title>The Global Catalogue of Microorganisms (GCM) 10K type strain sequencing project: providing services to taxonomists for standard genome sequencing and annotation.</title>
        <authorList>
            <consortium name="The Broad Institute Genomics Platform"/>
            <consortium name="The Broad Institute Genome Sequencing Center for Infectious Disease"/>
            <person name="Wu L."/>
            <person name="Ma J."/>
        </authorList>
    </citation>
    <scope>NUCLEOTIDE SEQUENCE [LARGE SCALE GENOMIC DNA]</scope>
    <source>
        <strain evidence="2">JCM 13850</strain>
    </source>
</reference>
<dbReference type="Proteomes" id="UP001501020">
    <property type="component" value="Unassembled WGS sequence"/>
</dbReference>
<comment type="caution">
    <text evidence="1">The sequence shown here is derived from an EMBL/GenBank/DDBJ whole genome shotgun (WGS) entry which is preliminary data.</text>
</comment>
<dbReference type="Gene3D" id="2.160.20.80">
    <property type="entry name" value="E3 ubiquitin-protein ligase SopA"/>
    <property type="match status" value="2"/>
</dbReference>
<dbReference type="SUPFAM" id="SSF141571">
    <property type="entry name" value="Pentapeptide repeat-like"/>
    <property type="match status" value="2"/>
</dbReference>
<evidence type="ECO:0008006" key="3">
    <source>
        <dbReference type="Google" id="ProtNLM"/>
    </source>
</evidence>
<dbReference type="InterPro" id="IPR001646">
    <property type="entry name" value="5peptide_repeat"/>
</dbReference>
<name>A0ABP5K7E6_9ACTN</name>
<dbReference type="PANTHER" id="PTHR14136">
    <property type="entry name" value="BTB_POZ DOMAIN-CONTAINING PROTEIN KCTD9"/>
    <property type="match status" value="1"/>
</dbReference>
<dbReference type="RefSeq" id="WP_344262895.1">
    <property type="nucleotide sequence ID" value="NZ_BAAAMR010000008.1"/>
</dbReference>
<proteinExistence type="predicted"/>